<reference evidence="2" key="2">
    <citation type="submission" date="2020-09" db="EMBL/GenBank/DDBJ databases">
        <authorList>
            <person name="Sun Q."/>
            <person name="Ohkuma M."/>
        </authorList>
    </citation>
    <scope>NUCLEOTIDE SEQUENCE</scope>
    <source>
        <strain evidence="2">JCM 11219</strain>
    </source>
</reference>
<dbReference type="Proteomes" id="UP000657075">
    <property type="component" value="Unassembled WGS sequence"/>
</dbReference>
<evidence type="ECO:0000313" key="2">
    <source>
        <dbReference type="EMBL" id="GGI70130.1"/>
    </source>
</evidence>
<gene>
    <name evidence="2" type="ORF">GCM10007112_03900</name>
</gene>
<evidence type="ECO:0000256" key="1">
    <source>
        <dbReference type="SAM" id="MobiDB-lite"/>
    </source>
</evidence>
<organism evidence="2 3">
    <name type="scientific">Vulcanisaeta souniana JCM 11219</name>
    <dbReference type="NCBI Taxonomy" id="1293586"/>
    <lineage>
        <taxon>Archaea</taxon>
        <taxon>Thermoproteota</taxon>
        <taxon>Thermoprotei</taxon>
        <taxon>Thermoproteales</taxon>
        <taxon>Thermoproteaceae</taxon>
        <taxon>Vulcanisaeta</taxon>
    </lineage>
</organism>
<comment type="caution">
    <text evidence="2">The sequence shown here is derived from an EMBL/GenBank/DDBJ whole genome shotgun (WGS) entry which is preliminary data.</text>
</comment>
<dbReference type="AlphaFoldDB" id="A0A830ECU9"/>
<accession>A0A830ECU9</accession>
<sequence>MWGGSGRGAGLGSEWLGGFVAIIDITEVLTACAVNEPLIAQASALPTGAAALDHPNRGLHPGEPRVLYLGGSSPL</sequence>
<reference evidence="2" key="1">
    <citation type="journal article" date="2014" name="Int. J. Syst. Evol. Microbiol.">
        <title>Complete genome sequence of Corynebacterium casei LMG S-19264T (=DSM 44701T), isolated from a smear-ripened cheese.</title>
        <authorList>
            <consortium name="US DOE Joint Genome Institute (JGI-PGF)"/>
            <person name="Walter F."/>
            <person name="Albersmeier A."/>
            <person name="Kalinowski J."/>
            <person name="Ruckert C."/>
        </authorList>
    </citation>
    <scope>NUCLEOTIDE SEQUENCE</scope>
    <source>
        <strain evidence="2">JCM 11219</strain>
    </source>
</reference>
<dbReference type="EMBL" id="BMNM01000001">
    <property type="protein sequence ID" value="GGI70130.1"/>
    <property type="molecule type" value="Genomic_DNA"/>
</dbReference>
<feature type="region of interest" description="Disordered" evidence="1">
    <location>
        <begin position="55"/>
        <end position="75"/>
    </location>
</feature>
<proteinExistence type="predicted"/>
<protein>
    <submittedName>
        <fullName evidence="2">Uncharacterized protein</fullName>
    </submittedName>
</protein>
<name>A0A830ECU9_9CREN</name>
<evidence type="ECO:0000313" key="3">
    <source>
        <dbReference type="Proteomes" id="UP000657075"/>
    </source>
</evidence>